<evidence type="ECO:0000313" key="2">
    <source>
        <dbReference type="Proteomes" id="UP000799755"/>
    </source>
</evidence>
<accession>A0ACB6R0M5</accession>
<name>A0ACB6R0M5_9PLEO</name>
<proteinExistence type="predicted"/>
<sequence length="374" mass="42460">MIGLWSFNSHLLGDQFHDHYAVARIALNIIFFCTIVYASATQPSSSVRGAPFNQIRFGTFALLGSYVLLIIGLFLHETRIKMPFGFVLYDWFTEVLRVSANVLIPAGAHAVVTRLLGWMGPSAKWWAFVGDFFVLTARIMALYYLGSLLAHQVLWLQVAQVDTVQTIMVRKNQFDVAFSILLWILAFFILFEAAVALWGDWRGEKDRAAIPRYYYHAIGASLALWVRTLAELIIVVRFHLKQHLLLRDTALSRDTVFGLFTVIFLFLIVRVFQDSSRHIDCAPLLTKMQEETRLHIVRQAQHPTNPNGVAPSMESILQAIGRNPTASLSSQTNTDLNNMPVSVKQDYLDGLVEYLTELRRRHGALKGVNFAREF</sequence>
<gene>
    <name evidence="1" type="ORF">BDR25DRAFT_10731</name>
</gene>
<comment type="caution">
    <text evidence="1">The sequence shown here is derived from an EMBL/GenBank/DDBJ whole genome shotgun (WGS) entry which is preliminary data.</text>
</comment>
<keyword evidence="2" id="KW-1185">Reference proteome</keyword>
<dbReference type="Proteomes" id="UP000799755">
    <property type="component" value="Unassembled WGS sequence"/>
</dbReference>
<organism evidence="1 2">
    <name type="scientific">Lindgomyces ingoldianus</name>
    <dbReference type="NCBI Taxonomy" id="673940"/>
    <lineage>
        <taxon>Eukaryota</taxon>
        <taxon>Fungi</taxon>
        <taxon>Dikarya</taxon>
        <taxon>Ascomycota</taxon>
        <taxon>Pezizomycotina</taxon>
        <taxon>Dothideomycetes</taxon>
        <taxon>Pleosporomycetidae</taxon>
        <taxon>Pleosporales</taxon>
        <taxon>Lindgomycetaceae</taxon>
        <taxon>Lindgomyces</taxon>
    </lineage>
</organism>
<protein>
    <submittedName>
        <fullName evidence="1">Uncharacterized protein</fullName>
    </submittedName>
</protein>
<evidence type="ECO:0000313" key="1">
    <source>
        <dbReference type="EMBL" id="KAF2472650.1"/>
    </source>
</evidence>
<dbReference type="EMBL" id="MU003501">
    <property type="protein sequence ID" value="KAF2472650.1"/>
    <property type="molecule type" value="Genomic_DNA"/>
</dbReference>
<reference evidence="1" key="1">
    <citation type="journal article" date="2020" name="Stud. Mycol.">
        <title>101 Dothideomycetes genomes: a test case for predicting lifestyles and emergence of pathogens.</title>
        <authorList>
            <person name="Haridas S."/>
            <person name="Albert R."/>
            <person name="Binder M."/>
            <person name="Bloem J."/>
            <person name="Labutti K."/>
            <person name="Salamov A."/>
            <person name="Andreopoulos B."/>
            <person name="Baker S."/>
            <person name="Barry K."/>
            <person name="Bills G."/>
            <person name="Bluhm B."/>
            <person name="Cannon C."/>
            <person name="Castanera R."/>
            <person name="Culley D."/>
            <person name="Daum C."/>
            <person name="Ezra D."/>
            <person name="Gonzalez J."/>
            <person name="Henrissat B."/>
            <person name="Kuo A."/>
            <person name="Liang C."/>
            <person name="Lipzen A."/>
            <person name="Lutzoni F."/>
            <person name="Magnuson J."/>
            <person name="Mondo S."/>
            <person name="Nolan M."/>
            <person name="Ohm R."/>
            <person name="Pangilinan J."/>
            <person name="Park H.-J."/>
            <person name="Ramirez L."/>
            <person name="Alfaro M."/>
            <person name="Sun H."/>
            <person name="Tritt A."/>
            <person name="Yoshinaga Y."/>
            <person name="Zwiers L.-H."/>
            <person name="Turgeon B."/>
            <person name="Goodwin S."/>
            <person name="Spatafora J."/>
            <person name="Crous P."/>
            <person name="Grigoriev I."/>
        </authorList>
    </citation>
    <scope>NUCLEOTIDE SEQUENCE</scope>
    <source>
        <strain evidence="1">ATCC 200398</strain>
    </source>
</reference>